<accession>A0ABM1ZQY8</accession>
<name>A0ABM1ZQY8_AEDAL</name>
<evidence type="ECO:0000313" key="3">
    <source>
        <dbReference type="EnsemblMetazoa" id="AALFPA23_020830.P30756"/>
    </source>
</evidence>
<reference evidence="3" key="2">
    <citation type="submission" date="2025-05" db="UniProtKB">
        <authorList>
            <consortium name="EnsemblMetazoa"/>
        </authorList>
    </citation>
    <scope>IDENTIFICATION</scope>
    <source>
        <strain evidence="3">Foshan</strain>
    </source>
</reference>
<evidence type="ECO:0000256" key="1">
    <source>
        <dbReference type="SAM" id="MobiDB-lite"/>
    </source>
</evidence>
<evidence type="ECO:0000313" key="4">
    <source>
        <dbReference type="Proteomes" id="UP000069940"/>
    </source>
</evidence>
<proteinExistence type="predicted"/>
<feature type="compositionally biased region" description="Low complexity" evidence="1">
    <location>
        <begin position="504"/>
        <end position="520"/>
    </location>
</feature>
<evidence type="ECO:0008006" key="5">
    <source>
        <dbReference type="Google" id="ProtNLM"/>
    </source>
</evidence>
<dbReference type="Proteomes" id="UP000069940">
    <property type="component" value="Unassembled WGS sequence"/>
</dbReference>
<sequence length="582" mass="65937">MNNSGGFVKAYSNNWLSQFGIYKYETPVEVPKKPPSHQHRRIALYGILGMAFVLFFILFVIINKSEADRRNGLIVASFSNETSIGHTVLTTPFSSNGTLVVGGANGTEMDVEFNNAIAEARKQRRTRRLGLDNPAAEFNDNLVLYPSEYMKPPRLGSMRRFSEDYSLADSYMLVKNDRPRPFGFETSPVNPIGFGKQNLSQLTEEAPKPPTNYGMVHNIQDVLNQLSSTRVQHYKFTPNHLQQPSEFNNPHYRNHRVKFSGIYRHPRKNGDITTLFGASSKQHELRVSKPLDINSQLSVPSGYMPDSLYNFRPANPSDINLLAVDQFRFAPEKNFNEDDPLPKGMPFSIMLDVLPMADGSLHFKRPYKRRPAKNYANTNFPYNFNNQNFAQVQNAVFNQQSPEEDSYFRSSSSYYRPQQQRYIPTMKPGKLMVHLNLYPKKPAEASRKFELEKSALDINHLQLNVGETLPDPESHLVDPSTTTPVPDFLEMLYGVKSLPPIVTTTTSSPSTTKKSTILSPVPVSDGQNPSEVFTNGHAAMGRYPPYRMVKKRHEELDPRTLEQVQTQSTKLNLVSFDAKDAV</sequence>
<keyword evidence="4" id="KW-1185">Reference proteome</keyword>
<keyword evidence="2" id="KW-1133">Transmembrane helix</keyword>
<keyword evidence="2" id="KW-0812">Transmembrane</keyword>
<feature type="region of interest" description="Disordered" evidence="1">
    <location>
        <begin position="504"/>
        <end position="528"/>
    </location>
</feature>
<dbReference type="RefSeq" id="XP_019543558.2">
    <property type="nucleotide sequence ID" value="XM_019688013.3"/>
</dbReference>
<dbReference type="EnsemblMetazoa" id="AALFPA23_020830.R30756">
    <property type="protein sequence ID" value="AALFPA23_020830.P30756"/>
    <property type="gene ID" value="AALFPA23_020830"/>
</dbReference>
<dbReference type="GeneID" id="109414216"/>
<organism evidence="3 4">
    <name type="scientific">Aedes albopictus</name>
    <name type="common">Asian tiger mosquito</name>
    <name type="synonym">Stegomyia albopicta</name>
    <dbReference type="NCBI Taxonomy" id="7160"/>
    <lineage>
        <taxon>Eukaryota</taxon>
        <taxon>Metazoa</taxon>
        <taxon>Ecdysozoa</taxon>
        <taxon>Arthropoda</taxon>
        <taxon>Hexapoda</taxon>
        <taxon>Insecta</taxon>
        <taxon>Pterygota</taxon>
        <taxon>Neoptera</taxon>
        <taxon>Endopterygota</taxon>
        <taxon>Diptera</taxon>
        <taxon>Nematocera</taxon>
        <taxon>Culicoidea</taxon>
        <taxon>Culicidae</taxon>
        <taxon>Culicinae</taxon>
        <taxon>Aedini</taxon>
        <taxon>Aedes</taxon>
        <taxon>Stegomyia</taxon>
    </lineage>
</organism>
<evidence type="ECO:0000256" key="2">
    <source>
        <dbReference type="SAM" id="Phobius"/>
    </source>
</evidence>
<protein>
    <recommendedName>
        <fullName evidence="5">Secreted protein</fullName>
    </recommendedName>
</protein>
<reference evidence="4" key="1">
    <citation type="journal article" date="2015" name="Proc. Natl. Acad. Sci. U.S.A.">
        <title>Genome sequence of the Asian Tiger mosquito, Aedes albopictus, reveals insights into its biology, genetics, and evolution.</title>
        <authorList>
            <person name="Chen X.G."/>
            <person name="Jiang X."/>
            <person name="Gu J."/>
            <person name="Xu M."/>
            <person name="Wu Y."/>
            <person name="Deng Y."/>
            <person name="Zhang C."/>
            <person name="Bonizzoni M."/>
            <person name="Dermauw W."/>
            <person name="Vontas J."/>
            <person name="Armbruster P."/>
            <person name="Huang X."/>
            <person name="Yang Y."/>
            <person name="Zhang H."/>
            <person name="He W."/>
            <person name="Peng H."/>
            <person name="Liu Y."/>
            <person name="Wu K."/>
            <person name="Chen J."/>
            <person name="Lirakis M."/>
            <person name="Topalis P."/>
            <person name="Van Leeuwen T."/>
            <person name="Hall A.B."/>
            <person name="Jiang X."/>
            <person name="Thorpe C."/>
            <person name="Mueller R.L."/>
            <person name="Sun C."/>
            <person name="Waterhouse R.M."/>
            <person name="Yan G."/>
            <person name="Tu Z.J."/>
            <person name="Fang X."/>
            <person name="James A.A."/>
        </authorList>
    </citation>
    <scope>NUCLEOTIDE SEQUENCE [LARGE SCALE GENOMIC DNA]</scope>
    <source>
        <strain evidence="4">Foshan</strain>
    </source>
</reference>
<feature type="transmembrane region" description="Helical" evidence="2">
    <location>
        <begin position="42"/>
        <end position="62"/>
    </location>
</feature>
<keyword evidence="2" id="KW-0472">Membrane</keyword>